<evidence type="ECO:0000313" key="2">
    <source>
        <dbReference type="EMBL" id="CRY93623.1"/>
    </source>
</evidence>
<dbReference type="AlphaFoldDB" id="A0A0H5PVJ9"/>
<proteinExistence type="predicted"/>
<reference evidence="2" key="1">
    <citation type="submission" date="2015-06" db="EMBL/GenBank/DDBJ databases">
        <authorList>
            <person name="Joergensen T."/>
        </authorList>
    </citation>
    <scope>NUCLEOTIDE SEQUENCE</scope>
    <source>
        <strain evidence="2">RGFK0012</strain>
    </source>
</reference>
<dbReference type="EMBL" id="LN852708">
    <property type="protein sequence ID" value="CRY93623.1"/>
    <property type="molecule type" value="Genomic_DNA"/>
</dbReference>
<feature type="region of interest" description="Disordered" evidence="1">
    <location>
        <begin position="1"/>
        <end position="30"/>
    </location>
</feature>
<sequence>MKRQKDSPPGSASLRLPPSGGRDSLRGVGFSGGLGAAPPVIWLGEPVASPARNNPLRESGLKGQLSVLTARVSGFLRQDDQRQRRGAFRASRNTLRVRIDSFEGNHLRLVLFDGLFSCLDAISKAASKAEGRTDHVRVGSA</sequence>
<reference evidence="2" key="2">
    <citation type="submission" date="2015-07" db="EMBL/GenBank/DDBJ databases">
        <title>Plasmids, circular viruses and viroids from rat gut.</title>
        <authorList>
            <person name="Jorgensen T.J."/>
            <person name="Hansen M.A."/>
            <person name="Xu Z."/>
            <person name="Tabak M.A."/>
            <person name="Sorensen S.J."/>
            <person name="Hansen L.H."/>
        </authorList>
    </citation>
    <scope>NUCLEOTIDE SEQUENCE</scope>
    <source>
        <strain evidence="2">RGFK0012</strain>
    </source>
</reference>
<name>A0A0H5PVJ9_9ZZZZ</name>
<protein>
    <submittedName>
        <fullName evidence="2">Uncharacterized protein</fullName>
    </submittedName>
</protein>
<accession>A0A0H5PVJ9</accession>
<evidence type="ECO:0000256" key="1">
    <source>
        <dbReference type="SAM" id="MobiDB-lite"/>
    </source>
</evidence>
<organism evidence="2">
    <name type="scientific">uncultured prokaryote</name>
    <dbReference type="NCBI Taxonomy" id="198431"/>
    <lineage>
        <taxon>unclassified sequences</taxon>
        <taxon>environmental samples</taxon>
    </lineage>
</organism>